<dbReference type="InterPro" id="IPR026444">
    <property type="entry name" value="Secre_tail"/>
</dbReference>
<dbReference type="EMBL" id="BARU01007955">
    <property type="protein sequence ID" value="GAH34734.1"/>
    <property type="molecule type" value="Genomic_DNA"/>
</dbReference>
<sequence length="299" mass="32126">NQTFGIHVAGDIAYVAARISGLRIVSVATPSSPSEVGSYDTPGQAYDVCIIHDTIAVVADGTKDLIFLDVSDSAAPESILVFSCPGIPKGVWYDGYLFVGDGPAGVGIMDVSDPAQPESLAWFNTSGQPYSGVRSNNLLYVADGPSGLRILDISNPNSPAEIGYLDSYGNANAIALITSSKYVLADGDDGIYHMGSTVGIEEYDSKGAMNTFFTLFPNPFKDNTSIQLSSRICARVQIVVYNVLGARVKEITNQIYNPGTYEFSWDATDDLGRSVSPGVYFMEVQKENTKQTRKVVFVH</sequence>
<dbReference type="Gene3D" id="2.60.40.4070">
    <property type="match status" value="1"/>
</dbReference>
<protein>
    <recommendedName>
        <fullName evidence="1">Secretion system C-terminal sorting domain-containing protein</fullName>
    </recommendedName>
</protein>
<reference evidence="2" key="1">
    <citation type="journal article" date="2014" name="Front. Microbiol.">
        <title>High frequency of phylogenetically diverse reductive dehalogenase-homologous genes in deep subseafloor sedimentary metagenomes.</title>
        <authorList>
            <person name="Kawai M."/>
            <person name="Futagami T."/>
            <person name="Toyoda A."/>
            <person name="Takaki Y."/>
            <person name="Nishi S."/>
            <person name="Hori S."/>
            <person name="Arai W."/>
            <person name="Tsubouchi T."/>
            <person name="Morono Y."/>
            <person name="Uchiyama I."/>
            <person name="Ito T."/>
            <person name="Fujiyama A."/>
            <person name="Inagaki F."/>
            <person name="Takami H."/>
        </authorList>
    </citation>
    <scope>NUCLEOTIDE SEQUENCE</scope>
    <source>
        <strain evidence="2">Expedition CK06-06</strain>
    </source>
</reference>
<feature type="non-terminal residue" evidence="2">
    <location>
        <position position="1"/>
    </location>
</feature>
<dbReference type="SUPFAM" id="SSF50969">
    <property type="entry name" value="YVTN repeat-like/Quinoprotein amine dehydrogenase"/>
    <property type="match status" value="1"/>
</dbReference>
<dbReference type="InterPro" id="IPR013211">
    <property type="entry name" value="LVIVD"/>
</dbReference>
<dbReference type="Pfam" id="PF18962">
    <property type="entry name" value="Por_Secre_tail"/>
    <property type="match status" value="1"/>
</dbReference>
<feature type="domain" description="Secretion system C-terminal sorting" evidence="1">
    <location>
        <begin position="215"/>
        <end position="296"/>
    </location>
</feature>
<proteinExistence type="predicted"/>
<dbReference type="Pfam" id="PF08309">
    <property type="entry name" value="LVIVD"/>
    <property type="match status" value="4"/>
</dbReference>
<gene>
    <name evidence="2" type="ORF">S03H2_15626</name>
</gene>
<comment type="caution">
    <text evidence="2">The sequence shown here is derived from an EMBL/GenBank/DDBJ whole genome shotgun (WGS) entry which is preliminary data.</text>
</comment>
<dbReference type="NCBIfam" id="TIGR04183">
    <property type="entry name" value="Por_Secre_tail"/>
    <property type="match status" value="1"/>
</dbReference>
<organism evidence="2">
    <name type="scientific">marine sediment metagenome</name>
    <dbReference type="NCBI Taxonomy" id="412755"/>
    <lineage>
        <taxon>unclassified sequences</taxon>
        <taxon>metagenomes</taxon>
        <taxon>ecological metagenomes</taxon>
    </lineage>
</organism>
<name>X1FZG6_9ZZZZ</name>
<accession>X1FZG6</accession>
<evidence type="ECO:0000313" key="2">
    <source>
        <dbReference type="EMBL" id="GAH34734.1"/>
    </source>
</evidence>
<dbReference type="InterPro" id="IPR011044">
    <property type="entry name" value="Quino_amine_DH_bsu"/>
</dbReference>
<evidence type="ECO:0000259" key="1">
    <source>
        <dbReference type="Pfam" id="PF18962"/>
    </source>
</evidence>
<dbReference type="AlphaFoldDB" id="X1FZG6"/>